<protein>
    <recommendedName>
        <fullName evidence="1">Rhodanese domain-containing protein</fullName>
    </recommendedName>
</protein>
<dbReference type="PROSITE" id="PS50206">
    <property type="entry name" value="RHODANESE_3"/>
    <property type="match status" value="1"/>
</dbReference>
<organism evidence="2 3">
    <name type="scientific">Cardiocondyla obscurior</name>
    <dbReference type="NCBI Taxonomy" id="286306"/>
    <lineage>
        <taxon>Eukaryota</taxon>
        <taxon>Metazoa</taxon>
        <taxon>Ecdysozoa</taxon>
        <taxon>Arthropoda</taxon>
        <taxon>Hexapoda</taxon>
        <taxon>Insecta</taxon>
        <taxon>Pterygota</taxon>
        <taxon>Neoptera</taxon>
        <taxon>Endopterygota</taxon>
        <taxon>Hymenoptera</taxon>
        <taxon>Apocrita</taxon>
        <taxon>Aculeata</taxon>
        <taxon>Formicoidea</taxon>
        <taxon>Formicidae</taxon>
        <taxon>Myrmicinae</taxon>
        <taxon>Cardiocondyla</taxon>
    </lineage>
</organism>
<dbReference type="SUPFAM" id="SSF52821">
    <property type="entry name" value="Rhodanese/Cell cycle control phosphatase"/>
    <property type="match status" value="1"/>
</dbReference>
<dbReference type="AlphaFoldDB" id="A0AAW2GQ25"/>
<gene>
    <name evidence="2" type="ORF">PUN28_004208</name>
</gene>
<sequence length="221" mass="25539">MQMVRISRTSQLRGHRVIVSYRFLATKKKLPFIMYRFGRRLCQTYVSSSSSQSSYSNRHVSPLASNCRRLLKITSNYPSAGNLIRTLYFFNTLFRETDNTILDKNEMEGIVSYDQLLDAQKDDSVLIVDVREDSEINETGALPGSIHIPMNDVTNVFENLSEEDFLNKYRKPKPNKDTKMIFSCRSGRRSESVQKAVQKLGYTQAYNYSGGWLDWEKRQGS</sequence>
<dbReference type="EMBL" id="JADYXP020000003">
    <property type="protein sequence ID" value="KAL0129342.1"/>
    <property type="molecule type" value="Genomic_DNA"/>
</dbReference>
<dbReference type="SMART" id="SM00450">
    <property type="entry name" value="RHOD"/>
    <property type="match status" value="1"/>
</dbReference>
<dbReference type="Proteomes" id="UP001430953">
    <property type="component" value="Unassembled WGS sequence"/>
</dbReference>
<dbReference type="InterPro" id="IPR001763">
    <property type="entry name" value="Rhodanese-like_dom"/>
</dbReference>
<evidence type="ECO:0000313" key="3">
    <source>
        <dbReference type="Proteomes" id="UP001430953"/>
    </source>
</evidence>
<proteinExistence type="predicted"/>
<dbReference type="InterPro" id="IPR036873">
    <property type="entry name" value="Rhodanese-like_dom_sf"/>
</dbReference>
<keyword evidence="3" id="KW-1185">Reference proteome</keyword>
<dbReference type="PANTHER" id="PTHR44086">
    <property type="entry name" value="THIOSULFATE SULFURTRANSFERASE RDL2, MITOCHONDRIAL-RELATED"/>
    <property type="match status" value="1"/>
</dbReference>
<reference evidence="2 3" key="1">
    <citation type="submission" date="2023-03" db="EMBL/GenBank/DDBJ databases">
        <title>High recombination rates correlate with genetic variation in Cardiocondyla obscurior ants.</title>
        <authorList>
            <person name="Errbii M."/>
        </authorList>
    </citation>
    <scope>NUCLEOTIDE SEQUENCE [LARGE SCALE GENOMIC DNA]</scope>
    <source>
        <strain evidence="2">Alpha-2009</strain>
        <tissue evidence="2">Whole body</tissue>
    </source>
</reference>
<accession>A0AAW2GQ25</accession>
<name>A0AAW2GQ25_9HYME</name>
<feature type="domain" description="Rhodanese" evidence="1">
    <location>
        <begin position="121"/>
        <end position="217"/>
    </location>
</feature>
<dbReference type="Gene3D" id="3.40.250.10">
    <property type="entry name" value="Rhodanese-like domain"/>
    <property type="match status" value="1"/>
</dbReference>
<comment type="caution">
    <text evidence="2">The sequence shown here is derived from an EMBL/GenBank/DDBJ whole genome shotgun (WGS) entry which is preliminary data.</text>
</comment>
<dbReference type="Pfam" id="PF00581">
    <property type="entry name" value="Rhodanese"/>
    <property type="match status" value="1"/>
</dbReference>
<evidence type="ECO:0000259" key="1">
    <source>
        <dbReference type="PROSITE" id="PS50206"/>
    </source>
</evidence>
<evidence type="ECO:0000313" key="2">
    <source>
        <dbReference type="EMBL" id="KAL0129342.1"/>
    </source>
</evidence>
<dbReference type="PANTHER" id="PTHR44086:SF10">
    <property type="entry name" value="THIOSULFATE SULFURTRANSFERASE_RHODANESE-LIKE DOMAIN-CONTAINING PROTEIN 3"/>
    <property type="match status" value="1"/>
</dbReference>